<proteinExistence type="predicted"/>
<sequence>MNEPLIDPATAGDQTRCRPEALHDVASRLSTDLLPQLEGLHHRMADLPHGAAGTWDLALQYADTVGRARQATGESVRFVAEQVQRVIDDLVATANSVRDADQRAAGGAPRGA</sequence>
<comment type="caution">
    <text evidence="1">The sequence shown here is derived from an EMBL/GenBank/DDBJ whole genome shotgun (WGS) entry which is preliminary data.</text>
</comment>
<gene>
    <name evidence="1" type="ORF">HD593_008807</name>
</gene>
<evidence type="ECO:0000313" key="2">
    <source>
        <dbReference type="Proteomes" id="UP000565579"/>
    </source>
</evidence>
<name>A0A7X0U3K8_9ACTN</name>
<protein>
    <recommendedName>
        <fullName evidence="3">PE domain-containing protein</fullName>
    </recommendedName>
</protein>
<keyword evidence="2" id="KW-1185">Reference proteome</keyword>
<accession>A0A7X0U3K8</accession>
<dbReference type="RefSeq" id="WP_185108557.1">
    <property type="nucleotide sequence ID" value="NZ_BAAAXY010000073.1"/>
</dbReference>
<evidence type="ECO:0008006" key="3">
    <source>
        <dbReference type="Google" id="ProtNLM"/>
    </source>
</evidence>
<evidence type="ECO:0000313" key="1">
    <source>
        <dbReference type="EMBL" id="MBB6554012.1"/>
    </source>
</evidence>
<reference evidence="1 2" key="1">
    <citation type="submission" date="2020-08" db="EMBL/GenBank/DDBJ databases">
        <title>Sequencing the genomes of 1000 actinobacteria strains.</title>
        <authorList>
            <person name="Klenk H.-P."/>
        </authorList>
    </citation>
    <scope>NUCLEOTIDE SEQUENCE [LARGE SCALE GENOMIC DNA]</scope>
    <source>
        <strain evidence="1 2">DSM 43768</strain>
    </source>
</reference>
<dbReference type="AlphaFoldDB" id="A0A7X0U3K8"/>
<dbReference type="EMBL" id="JACHMI010000001">
    <property type="protein sequence ID" value="MBB6554012.1"/>
    <property type="molecule type" value="Genomic_DNA"/>
</dbReference>
<organism evidence="1 2">
    <name type="scientific">Nonomuraea rubra</name>
    <dbReference type="NCBI Taxonomy" id="46180"/>
    <lineage>
        <taxon>Bacteria</taxon>
        <taxon>Bacillati</taxon>
        <taxon>Actinomycetota</taxon>
        <taxon>Actinomycetes</taxon>
        <taxon>Streptosporangiales</taxon>
        <taxon>Streptosporangiaceae</taxon>
        <taxon>Nonomuraea</taxon>
    </lineage>
</organism>
<dbReference type="Proteomes" id="UP000565579">
    <property type="component" value="Unassembled WGS sequence"/>
</dbReference>